<dbReference type="AlphaFoldDB" id="A0A0F3H011"/>
<dbReference type="Proteomes" id="UP000033423">
    <property type="component" value="Unassembled WGS sequence"/>
</dbReference>
<organism evidence="2 3">
    <name type="scientific">Candidatus Magnetobacterium bavaricum</name>
    <dbReference type="NCBI Taxonomy" id="29290"/>
    <lineage>
        <taxon>Bacteria</taxon>
        <taxon>Pseudomonadati</taxon>
        <taxon>Nitrospirota</taxon>
        <taxon>Thermodesulfovibrionia</taxon>
        <taxon>Thermodesulfovibrionales</taxon>
        <taxon>Candidatus Magnetobacteriaceae</taxon>
        <taxon>Candidatus Magnetobacterium</taxon>
    </lineage>
</organism>
<proteinExistence type="predicted"/>
<evidence type="ECO:0000313" key="3">
    <source>
        <dbReference type="Proteomes" id="UP000033423"/>
    </source>
</evidence>
<keyword evidence="1" id="KW-0812">Transmembrane</keyword>
<comment type="caution">
    <text evidence="2">The sequence shown here is derived from an EMBL/GenBank/DDBJ whole genome shotgun (WGS) entry which is preliminary data.</text>
</comment>
<dbReference type="EMBL" id="LACI01000142">
    <property type="protein sequence ID" value="KJU87501.1"/>
    <property type="molecule type" value="Genomic_DNA"/>
</dbReference>
<keyword evidence="1" id="KW-0472">Membrane</keyword>
<protein>
    <submittedName>
        <fullName evidence="2">Uncharacterized protein</fullName>
    </submittedName>
</protein>
<keyword evidence="1" id="KW-1133">Transmembrane helix</keyword>
<accession>A0A0F3H011</accession>
<name>A0A0F3H011_9BACT</name>
<reference evidence="2 3" key="1">
    <citation type="submission" date="2015-02" db="EMBL/GenBank/DDBJ databases">
        <title>Single-cell genomics of uncultivated deep-branching MTB reveals a conserved set of magnetosome genes.</title>
        <authorList>
            <person name="Kolinko S."/>
            <person name="Richter M."/>
            <person name="Glockner F.O."/>
            <person name="Brachmann A."/>
            <person name="Schuler D."/>
        </authorList>
    </citation>
    <scope>NUCLEOTIDE SEQUENCE [LARGE SCALE GENOMIC DNA]</scope>
    <source>
        <strain evidence="2">TM-1</strain>
    </source>
</reference>
<evidence type="ECO:0000256" key="1">
    <source>
        <dbReference type="SAM" id="Phobius"/>
    </source>
</evidence>
<feature type="transmembrane region" description="Helical" evidence="1">
    <location>
        <begin position="17"/>
        <end position="42"/>
    </location>
</feature>
<evidence type="ECO:0000313" key="2">
    <source>
        <dbReference type="EMBL" id="KJU87501.1"/>
    </source>
</evidence>
<sequence length="56" mass="6214">MESIINWVVELNRSNHVGFAIVTVLMMAGLGAFIGAGIELFFKALGIKYNKIEIHH</sequence>
<keyword evidence="3" id="KW-1185">Reference proteome</keyword>
<gene>
    <name evidence="2" type="ORF">MBAV_000315</name>
</gene>